<sequence length="465" mass="47828">MRHRRRTGDDGFTMAETLVAIGIIGTVMLALTSFYIATIRITAAQGDRQVAIQAASDAMERVRALKPSTLITGRDLNSSTVQWNSPVRGVSSLLSLGTLAYDPAAGNGAGSTAALPTTARTVQINGVSLKQNYYVSTCLRAAGAATECLPAAPGVSFLEFYRVVVAVTWDEPSCQDGVCSYVTSTLVGRNTTEPIFNYNGTAEALRFTTVYTEQVNTTGAAINLPFTATGGKEPYAWSAQGLPAGLRIDPAGGLITGTPTGVGTGPVTVTVRDADNKNLSTTFTWAINGLPVIQPVPDNTLSTVSGLKVTQVFTVTGGTGPFTWSAQGLPAGLTMDAATGVVTGLPVTLGSSTVTLTVVDKVGNQARSTFSWVVPAMVMAQPANQEVAKSTAVSFPAPVVTGGTGPFTWSLGVGAPAWLTVDVLTGALTGTTPAIGSLVPASVTLTVTDSKGVTASRVFTVTVKP</sequence>
<evidence type="ECO:0000313" key="2">
    <source>
        <dbReference type="EMBL" id="MDR7326392.1"/>
    </source>
</evidence>
<dbReference type="InterPro" id="IPR013783">
    <property type="entry name" value="Ig-like_fold"/>
</dbReference>
<dbReference type="Pfam" id="PF05345">
    <property type="entry name" value="He_PIG"/>
    <property type="match status" value="3"/>
</dbReference>
<keyword evidence="1" id="KW-1133">Transmembrane helix</keyword>
<accession>A0AAE3ZV09</accession>
<keyword evidence="1" id="KW-0472">Membrane</keyword>
<dbReference type="RefSeq" id="WP_310421994.1">
    <property type="nucleotide sequence ID" value="NZ_JAVDYC010000001.1"/>
</dbReference>
<keyword evidence="3" id="KW-1185">Reference proteome</keyword>
<feature type="transmembrane region" description="Helical" evidence="1">
    <location>
        <begin position="12"/>
        <end position="36"/>
    </location>
</feature>
<dbReference type="AlphaFoldDB" id="A0AAE3ZV09"/>
<dbReference type="GO" id="GO:0016020">
    <property type="term" value="C:membrane"/>
    <property type="evidence" value="ECO:0007669"/>
    <property type="project" value="InterPro"/>
</dbReference>
<name>A0AAE3ZV09_9ACTN</name>
<dbReference type="EMBL" id="JAVDYC010000001">
    <property type="protein sequence ID" value="MDR7326392.1"/>
    <property type="molecule type" value="Genomic_DNA"/>
</dbReference>
<dbReference type="Gene3D" id="2.60.40.10">
    <property type="entry name" value="Immunoglobulins"/>
    <property type="match status" value="3"/>
</dbReference>
<evidence type="ECO:0000256" key="1">
    <source>
        <dbReference type="SAM" id="Phobius"/>
    </source>
</evidence>
<comment type="caution">
    <text evidence="2">The sequence shown here is derived from an EMBL/GenBank/DDBJ whole genome shotgun (WGS) entry which is preliminary data.</text>
</comment>
<proteinExistence type="predicted"/>
<reference evidence="2 3" key="1">
    <citation type="submission" date="2023-07" db="EMBL/GenBank/DDBJ databases">
        <title>Sequencing the genomes of 1000 actinobacteria strains.</title>
        <authorList>
            <person name="Klenk H.-P."/>
        </authorList>
    </citation>
    <scope>NUCLEOTIDE SEQUENCE [LARGE SCALE GENOMIC DNA]</scope>
    <source>
        <strain evidence="2 3">DSM 44711</strain>
    </source>
</reference>
<dbReference type="SUPFAM" id="SSF49313">
    <property type="entry name" value="Cadherin-like"/>
    <property type="match status" value="3"/>
</dbReference>
<keyword evidence="1" id="KW-0812">Transmembrane</keyword>
<gene>
    <name evidence="2" type="ORF">J2S44_006642</name>
</gene>
<dbReference type="GO" id="GO:0005975">
    <property type="term" value="P:carbohydrate metabolic process"/>
    <property type="evidence" value="ECO:0007669"/>
    <property type="project" value="UniProtKB-ARBA"/>
</dbReference>
<protein>
    <submittedName>
        <fullName evidence="2">Type II secretory pathway pseudopilin PulG</fullName>
    </submittedName>
</protein>
<dbReference type="Proteomes" id="UP001183629">
    <property type="component" value="Unassembled WGS sequence"/>
</dbReference>
<dbReference type="InterPro" id="IPR015919">
    <property type="entry name" value="Cadherin-like_sf"/>
</dbReference>
<dbReference type="GO" id="GO:0005509">
    <property type="term" value="F:calcium ion binding"/>
    <property type="evidence" value="ECO:0007669"/>
    <property type="project" value="InterPro"/>
</dbReference>
<evidence type="ECO:0000313" key="3">
    <source>
        <dbReference type="Proteomes" id="UP001183629"/>
    </source>
</evidence>
<organism evidence="2 3">
    <name type="scientific">Catenuloplanes niger</name>
    <dbReference type="NCBI Taxonomy" id="587534"/>
    <lineage>
        <taxon>Bacteria</taxon>
        <taxon>Bacillati</taxon>
        <taxon>Actinomycetota</taxon>
        <taxon>Actinomycetes</taxon>
        <taxon>Micromonosporales</taxon>
        <taxon>Micromonosporaceae</taxon>
        <taxon>Catenuloplanes</taxon>
    </lineage>
</organism>